<evidence type="ECO:0000313" key="3">
    <source>
        <dbReference type="EMBL" id="QHT14066.1"/>
    </source>
</evidence>
<organism evidence="3">
    <name type="scientific">viral metagenome</name>
    <dbReference type="NCBI Taxonomy" id="1070528"/>
    <lineage>
        <taxon>unclassified sequences</taxon>
        <taxon>metagenomes</taxon>
        <taxon>organismal metagenomes</taxon>
    </lineage>
</organism>
<reference evidence="3" key="1">
    <citation type="journal article" date="2020" name="Nature">
        <title>Giant virus diversity and host interactions through global metagenomics.</title>
        <authorList>
            <person name="Schulz F."/>
            <person name="Roux S."/>
            <person name="Paez-Espino D."/>
            <person name="Jungbluth S."/>
            <person name="Walsh D.A."/>
            <person name="Denef V.J."/>
            <person name="McMahon K.D."/>
            <person name="Konstantinidis K.T."/>
            <person name="Eloe-Fadrosh E.A."/>
            <person name="Kyrpides N.C."/>
            <person name="Woyke T."/>
        </authorList>
    </citation>
    <scope>NUCLEOTIDE SEQUENCE</scope>
    <source>
        <strain evidence="3">GVMAG-M-3300023174-134</strain>
    </source>
</reference>
<dbReference type="InterPro" id="IPR035901">
    <property type="entry name" value="GIY-YIG_endonuc_sf"/>
</dbReference>
<protein>
    <recommendedName>
        <fullName evidence="4">CCHC-type domain-containing protein</fullName>
    </recommendedName>
</protein>
<dbReference type="PROSITE" id="PS50158">
    <property type="entry name" value="ZF_CCHC"/>
    <property type="match status" value="2"/>
</dbReference>
<proteinExistence type="predicted"/>
<dbReference type="PROSITE" id="PS50164">
    <property type="entry name" value="GIY_YIG"/>
    <property type="match status" value="1"/>
</dbReference>
<dbReference type="Pfam" id="PF00098">
    <property type="entry name" value="zf-CCHC"/>
    <property type="match status" value="2"/>
</dbReference>
<dbReference type="Pfam" id="PF01541">
    <property type="entry name" value="GIY-YIG"/>
    <property type="match status" value="1"/>
</dbReference>
<name>A0A6C0DAP3_9ZZZZ</name>
<dbReference type="AlphaFoldDB" id="A0A6C0DAP3"/>
<feature type="domain" description="GIY-YIG" evidence="2">
    <location>
        <begin position="1"/>
        <end position="81"/>
    </location>
</feature>
<dbReference type="Gene3D" id="3.40.1440.10">
    <property type="entry name" value="GIY-YIG endonuclease"/>
    <property type="match status" value="1"/>
</dbReference>
<feature type="domain" description="CCHC-type" evidence="1">
    <location>
        <begin position="102"/>
        <end position="118"/>
    </location>
</feature>
<accession>A0A6C0DAP3</accession>
<evidence type="ECO:0000259" key="2">
    <source>
        <dbReference type="PROSITE" id="PS50164"/>
    </source>
</evidence>
<dbReference type="EMBL" id="MN739578">
    <property type="protein sequence ID" value="QHT14066.1"/>
    <property type="molecule type" value="Genomic_DNA"/>
</dbReference>
<dbReference type="SUPFAM" id="SSF57756">
    <property type="entry name" value="Retrovirus zinc finger-like domains"/>
    <property type="match status" value="1"/>
</dbReference>
<dbReference type="Gene3D" id="4.10.60.10">
    <property type="entry name" value="Zinc finger, CCHC-type"/>
    <property type="match status" value="1"/>
</dbReference>
<feature type="domain" description="CCHC-type" evidence="1">
    <location>
        <begin position="172"/>
        <end position="185"/>
    </location>
</feature>
<dbReference type="SMART" id="SM00343">
    <property type="entry name" value="ZnF_C2HC"/>
    <property type="match status" value="2"/>
</dbReference>
<dbReference type="GO" id="GO:0003676">
    <property type="term" value="F:nucleic acid binding"/>
    <property type="evidence" value="ECO:0007669"/>
    <property type="project" value="InterPro"/>
</dbReference>
<sequence length="197" mass="23399">MVYIYILQLEQGKYYIGKTSNPQFRIESHFNFNGSAWTMKYKPIKLIKLIPNCDDYDEDKYTRIYMDKYGIQNVRGGSYVKIKLDTTTITHLQQMSNGTNNKCFICSKEGHFAKDCEENECWEIESEGSENIWCCYYCEKEFTDQKKCDYHVKFCKYESEEESEEENDNDCCFRCGREGHFASSCYASRHIKGYYLK</sequence>
<dbReference type="InterPro" id="IPR036875">
    <property type="entry name" value="Znf_CCHC_sf"/>
</dbReference>
<dbReference type="GO" id="GO:0008270">
    <property type="term" value="F:zinc ion binding"/>
    <property type="evidence" value="ECO:0007669"/>
    <property type="project" value="InterPro"/>
</dbReference>
<evidence type="ECO:0000259" key="1">
    <source>
        <dbReference type="PROSITE" id="PS50158"/>
    </source>
</evidence>
<dbReference type="SUPFAM" id="SSF82771">
    <property type="entry name" value="GIY-YIG endonuclease"/>
    <property type="match status" value="1"/>
</dbReference>
<dbReference type="InterPro" id="IPR001878">
    <property type="entry name" value="Znf_CCHC"/>
</dbReference>
<evidence type="ECO:0008006" key="4">
    <source>
        <dbReference type="Google" id="ProtNLM"/>
    </source>
</evidence>
<dbReference type="InterPro" id="IPR000305">
    <property type="entry name" value="GIY-YIG_endonuc"/>
</dbReference>